<dbReference type="Proteomes" id="UP000635384">
    <property type="component" value="Unassembled WGS sequence"/>
</dbReference>
<keyword evidence="2" id="KW-1185">Reference proteome</keyword>
<organism evidence="1 2">
    <name type="scientific">Erythrobacter rubeus</name>
    <dbReference type="NCBI Taxonomy" id="2760803"/>
    <lineage>
        <taxon>Bacteria</taxon>
        <taxon>Pseudomonadati</taxon>
        <taxon>Pseudomonadota</taxon>
        <taxon>Alphaproteobacteria</taxon>
        <taxon>Sphingomonadales</taxon>
        <taxon>Erythrobacteraceae</taxon>
        <taxon>Erythrobacter/Porphyrobacter group</taxon>
        <taxon>Erythrobacter</taxon>
    </lineage>
</organism>
<evidence type="ECO:0000313" key="2">
    <source>
        <dbReference type="Proteomes" id="UP000635384"/>
    </source>
</evidence>
<proteinExistence type="predicted"/>
<gene>
    <name evidence="1" type="ORF">IB285_14695</name>
</gene>
<comment type="caution">
    <text evidence="1">The sequence shown here is derived from an EMBL/GenBank/DDBJ whole genome shotgun (WGS) entry which is preliminary data.</text>
</comment>
<accession>A0ABR8KZ56</accession>
<name>A0ABR8KZ56_9SPHN</name>
<dbReference type="EMBL" id="JACXLC010000001">
    <property type="protein sequence ID" value="MBD2843507.1"/>
    <property type="molecule type" value="Genomic_DNA"/>
</dbReference>
<reference evidence="1 2" key="1">
    <citation type="submission" date="2020-09" db="EMBL/GenBank/DDBJ databases">
        <authorList>
            <person name="Yoon J.-W."/>
        </authorList>
    </citation>
    <scope>NUCLEOTIDE SEQUENCE [LARGE SCALE GENOMIC DNA]</scope>
    <source>
        <strain evidence="1 2">KMU-140</strain>
    </source>
</reference>
<protein>
    <submittedName>
        <fullName evidence="1">Uncharacterized protein</fullName>
    </submittedName>
</protein>
<sequence length="118" mass="13299">MKVSISLYAGDYFNWLNAKSGSPTCDDLSQSVGFSSRRRWRKLAAGDVIRDDRGRAVCFKESIVWQCDTSLPKDMGSADEHCHDHSPCGRLYSYRRQAVPGGFHRERTAGFPARVNRA</sequence>
<evidence type="ECO:0000313" key="1">
    <source>
        <dbReference type="EMBL" id="MBD2843507.1"/>
    </source>
</evidence>
<dbReference type="RefSeq" id="WP_190788862.1">
    <property type="nucleotide sequence ID" value="NZ_JACXLC010000001.1"/>
</dbReference>